<organism evidence="1 2">
    <name type="scientific">Hibiscus sabdariffa</name>
    <name type="common">roselle</name>
    <dbReference type="NCBI Taxonomy" id="183260"/>
    <lineage>
        <taxon>Eukaryota</taxon>
        <taxon>Viridiplantae</taxon>
        <taxon>Streptophyta</taxon>
        <taxon>Embryophyta</taxon>
        <taxon>Tracheophyta</taxon>
        <taxon>Spermatophyta</taxon>
        <taxon>Magnoliopsida</taxon>
        <taxon>eudicotyledons</taxon>
        <taxon>Gunneridae</taxon>
        <taxon>Pentapetalae</taxon>
        <taxon>rosids</taxon>
        <taxon>malvids</taxon>
        <taxon>Malvales</taxon>
        <taxon>Malvaceae</taxon>
        <taxon>Malvoideae</taxon>
        <taxon>Hibiscus</taxon>
    </lineage>
</organism>
<evidence type="ECO:0000313" key="1">
    <source>
        <dbReference type="EMBL" id="KAK8535299.1"/>
    </source>
</evidence>
<proteinExistence type="predicted"/>
<keyword evidence="2" id="KW-1185">Reference proteome</keyword>
<gene>
    <name evidence="1" type="ORF">V6N12_056822</name>
</gene>
<protein>
    <submittedName>
        <fullName evidence="1">Uncharacterized protein</fullName>
    </submittedName>
</protein>
<dbReference type="EMBL" id="JBBPBM010000030">
    <property type="protein sequence ID" value="KAK8535299.1"/>
    <property type="molecule type" value="Genomic_DNA"/>
</dbReference>
<evidence type="ECO:0000313" key="2">
    <source>
        <dbReference type="Proteomes" id="UP001472677"/>
    </source>
</evidence>
<dbReference type="Proteomes" id="UP001472677">
    <property type="component" value="Unassembled WGS sequence"/>
</dbReference>
<name>A0ABR2DDT6_9ROSI</name>
<comment type="caution">
    <text evidence="1">The sequence shown here is derived from an EMBL/GenBank/DDBJ whole genome shotgun (WGS) entry which is preliminary data.</text>
</comment>
<sequence length="104" mass="11445">MTEIKKKTLVVIEITNKVRLQTCCHGAKLMTKDNGYVLCSIYFFGLSASNMNNIAFEYQEIYDPHTPSSSFAPADTSSFVEVAVGPLVSYALCFVRANSPSPLI</sequence>
<accession>A0ABR2DDT6</accession>
<reference evidence="1 2" key="1">
    <citation type="journal article" date="2024" name="G3 (Bethesda)">
        <title>Genome assembly of Hibiscus sabdariffa L. provides insights into metabolisms of medicinal natural products.</title>
        <authorList>
            <person name="Kim T."/>
        </authorList>
    </citation>
    <scope>NUCLEOTIDE SEQUENCE [LARGE SCALE GENOMIC DNA]</scope>
    <source>
        <strain evidence="1">TK-2024</strain>
        <tissue evidence="1">Old leaves</tissue>
    </source>
</reference>